<accession>A0AAN8KB11</accession>
<keyword evidence="9" id="KW-0521">NADP</keyword>
<reference evidence="12 13" key="1">
    <citation type="submission" date="2024-01" db="EMBL/GenBank/DDBJ databases">
        <title>The genome of the rayed Mediterranean limpet Patella caerulea (Linnaeus, 1758).</title>
        <authorList>
            <person name="Anh-Thu Weber A."/>
            <person name="Halstead-Nussloch G."/>
        </authorList>
    </citation>
    <scope>NUCLEOTIDE SEQUENCE [LARGE SCALE GENOMIC DNA]</scope>
    <source>
        <strain evidence="12">AATW-2023a</strain>
        <tissue evidence="12">Whole specimen</tissue>
    </source>
</reference>
<dbReference type="CDD" id="cd05236">
    <property type="entry name" value="FAR-N_SDR_e"/>
    <property type="match status" value="1"/>
</dbReference>
<feature type="domain" description="Thioester reductase (TE)" evidence="11">
    <location>
        <begin position="21"/>
        <end position="291"/>
    </location>
</feature>
<dbReference type="GO" id="GO:0102965">
    <property type="term" value="F:alcohol-forming long-chain fatty acyl-CoA reductase activity"/>
    <property type="evidence" value="ECO:0007669"/>
    <property type="project" value="UniProtKB-EC"/>
</dbReference>
<dbReference type="PANTHER" id="PTHR11011">
    <property type="entry name" value="MALE STERILITY PROTEIN 2-RELATED"/>
    <property type="match status" value="1"/>
</dbReference>
<evidence type="ECO:0000259" key="10">
    <source>
        <dbReference type="Pfam" id="PF03015"/>
    </source>
</evidence>
<dbReference type="GO" id="GO:0016020">
    <property type="term" value="C:membrane"/>
    <property type="evidence" value="ECO:0007669"/>
    <property type="project" value="UniProtKB-SubCell"/>
</dbReference>
<evidence type="ECO:0000259" key="11">
    <source>
        <dbReference type="Pfam" id="PF07993"/>
    </source>
</evidence>
<dbReference type="GO" id="GO:0035336">
    <property type="term" value="P:long-chain fatty-acyl-CoA metabolic process"/>
    <property type="evidence" value="ECO:0007669"/>
    <property type="project" value="TreeGrafter"/>
</dbReference>
<comment type="caution">
    <text evidence="12">The sequence shown here is derived from an EMBL/GenBank/DDBJ whole genome shotgun (WGS) entry which is preliminary data.</text>
</comment>
<dbReference type="AlphaFoldDB" id="A0AAN8KB11"/>
<dbReference type="PANTHER" id="PTHR11011:SF116">
    <property type="entry name" value="FATTY ACYL-COA REDUCTASE CG5065-RELATED"/>
    <property type="match status" value="1"/>
</dbReference>
<dbReference type="Gene3D" id="3.40.50.720">
    <property type="entry name" value="NAD(P)-binding Rossmann-like Domain"/>
    <property type="match status" value="1"/>
</dbReference>
<name>A0AAN8KB11_PATCE</name>
<dbReference type="FunFam" id="3.40.50.720:FF:000143">
    <property type="entry name" value="Fatty acyl-CoA reductase"/>
    <property type="match status" value="1"/>
</dbReference>
<dbReference type="SUPFAM" id="SSF51735">
    <property type="entry name" value="NAD(P)-binding Rossmann-fold domains"/>
    <property type="match status" value="1"/>
</dbReference>
<keyword evidence="4 9" id="KW-0812">Transmembrane</keyword>
<dbReference type="CDD" id="cd09071">
    <property type="entry name" value="FAR_C"/>
    <property type="match status" value="1"/>
</dbReference>
<sequence length="520" mass="59758">MAGTSSEMGISEFYAGQTLLITGCTGFMGKVLLEKLLRSCPEIERIYVLIRSKRGQSATERLESLLKSKLFDKVRNETINIQSKIVPVCGDIVEEKLGLSDEDIQILSQQVSVVFHSAATVKFDEELRLSLQMNVIGVKSLIELCHKFKKLKALIHVSTAYANCDKNVIEEKVYDPPLNPNRLIDAAEWMDNDAMNSLTVKLLGNRPNTYTYTKAMAEYLILQECGDLPVAIVRPSIVGSSWKEPFPGWVDNYNGPTGLLVAIGKGVLRCMMGNFNGTADILPVDIATNLMITVGWHTAVNKPEKLMVYNNTTGQLNKFTWGQMERFSYEYFMKNPIDEIARVPNPRFTKYLLWKDLNVIFDHLLPAYVMDFYLWIVGRKPIFVKIQDKLWKAVKSLEFFTSHEWKFANDNINMLAEHMTAKDREIFDFDVRKIRWGQYMENYCLGTKQFVLKENPQHLPKARRALQKLQRMHFLMNAVVFMVVWRLLINRVSVAKSLWNLLIGWALFIFQKIPKLARST</sequence>
<feature type="domain" description="Fatty acyl-CoA reductase C-terminal" evidence="10">
    <location>
        <begin position="363"/>
        <end position="454"/>
    </location>
</feature>
<dbReference type="Pfam" id="PF03015">
    <property type="entry name" value="Sterile"/>
    <property type="match status" value="1"/>
</dbReference>
<dbReference type="InterPro" id="IPR036291">
    <property type="entry name" value="NAD(P)-bd_dom_sf"/>
</dbReference>
<comment type="function">
    <text evidence="9">Catalyzes the reduction of fatty acyl-CoA to fatty alcohols.</text>
</comment>
<evidence type="ECO:0000313" key="12">
    <source>
        <dbReference type="EMBL" id="KAK6190065.1"/>
    </source>
</evidence>
<evidence type="ECO:0000256" key="4">
    <source>
        <dbReference type="ARBA" id="ARBA00022692"/>
    </source>
</evidence>
<keyword evidence="6 9" id="KW-0443">Lipid metabolism</keyword>
<comment type="subcellular location">
    <subcellularLocation>
        <location evidence="1">Membrane</location>
        <topology evidence="1">Multi-pass membrane protein</topology>
    </subcellularLocation>
</comment>
<comment type="catalytic activity">
    <reaction evidence="8 9">
        <text>a long-chain fatty acyl-CoA + 2 NADPH + 2 H(+) = a long-chain primary fatty alcohol + 2 NADP(+) + CoA</text>
        <dbReference type="Rhea" id="RHEA:52716"/>
        <dbReference type="ChEBI" id="CHEBI:15378"/>
        <dbReference type="ChEBI" id="CHEBI:57287"/>
        <dbReference type="ChEBI" id="CHEBI:57783"/>
        <dbReference type="ChEBI" id="CHEBI:58349"/>
        <dbReference type="ChEBI" id="CHEBI:77396"/>
        <dbReference type="ChEBI" id="CHEBI:83139"/>
        <dbReference type="EC" id="1.2.1.84"/>
    </reaction>
</comment>
<dbReference type="InterPro" id="IPR033640">
    <property type="entry name" value="FAR_C"/>
</dbReference>
<dbReference type="GO" id="GO:0005777">
    <property type="term" value="C:peroxisome"/>
    <property type="evidence" value="ECO:0007669"/>
    <property type="project" value="TreeGrafter"/>
</dbReference>
<dbReference type="EC" id="1.2.1.84" evidence="9"/>
<comment type="similarity">
    <text evidence="2 9">Belongs to the fatty acyl-CoA reductase family.</text>
</comment>
<keyword evidence="5 9" id="KW-1133">Transmembrane helix</keyword>
<keyword evidence="9" id="KW-0560">Oxidoreductase</keyword>
<dbReference type="Pfam" id="PF07993">
    <property type="entry name" value="NAD_binding_4"/>
    <property type="match status" value="1"/>
</dbReference>
<evidence type="ECO:0000256" key="7">
    <source>
        <dbReference type="ARBA" id="ARBA00023136"/>
    </source>
</evidence>
<dbReference type="InterPro" id="IPR013120">
    <property type="entry name" value="FAR_NAD-bd"/>
</dbReference>
<evidence type="ECO:0000256" key="2">
    <source>
        <dbReference type="ARBA" id="ARBA00005928"/>
    </source>
</evidence>
<evidence type="ECO:0000256" key="1">
    <source>
        <dbReference type="ARBA" id="ARBA00004141"/>
    </source>
</evidence>
<evidence type="ECO:0000256" key="3">
    <source>
        <dbReference type="ARBA" id="ARBA00022516"/>
    </source>
</evidence>
<evidence type="ECO:0000256" key="9">
    <source>
        <dbReference type="RuleBase" id="RU363097"/>
    </source>
</evidence>
<keyword evidence="13" id="KW-1185">Reference proteome</keyword>
<dbReference type="Proteomes" id="UP001347796">
    <property type="component" value="Unassembled WGS sequence"/>
</dbReference>
<keyword evidence="7 9" id="KW-0472">Membrane</keyword>
<dbReference type="EMBL" id="JAZGQO010000002">
    <property type="protein sequence ID" value="KAK6190065.1"/>
    <property type="molecule type" value="Genomic_DNA"/>
</dbReference>
<keyword evidence="3 9" id="KW-0444">Lipid biosynthesis</keyword>
<dbReference type="InterPro" id="IPR026055">
    <property type="entry name" value="FAR"/>
</dbReference>
<protein>
    <recommendedName>
        <fullName evidence="9">Fatty acyl-CoA reductase</fullName>
        <ecNumber evidence="9">1.2.1.84</ecNumber>
    </recommendedName>
</protein>
<dbReference type="GO" id="GO:0080019">
    <property type="term" value="F:alcohol-forming very long-chain fatty acyl-CoA reductase activity"/>
    <property type="evidence" value="ECO:0007669"/>
    <property type="project" value="InterPro"/>
</dbReference>
<evidence type="ECO:0000256" key="6">
    <source>
        <dbReference type="ARBA" id="ARBA00023098"/>
    </source>
</evidence>
<organism evidence="12 13">
    <name type="scientific">Patella caerulea</name>
    <name type="common">Rayed Mediterranean limpet</name>
    <dbReference type="NCBI Taxonomy" id="87958"/>
    <lineage>
        <taxon>Eukaryota</taxon>
        <taxon>Metazoa</taxon>
        <taxon>Spiralia</taxon>
        <taxon>Lophotrochozoa</taxon>
        <taxon>Mollusca</taxon>
        <taxon>Gastropoda</taxon>
        <taxon>Patellogastropoda</taxon>
        <taxon>Patelloidea</taxon>
        <taxon>Patellidae</taxon>
        <taxon>Patella</taxon>
    </lineage>
</organism>
<evidence type="ECO:0000256" key="5">
    <source>
        <dbReference type="ARBA" id="ARBA00022989"/>
    </source>
</evidence>
<feature type="transmembrane region" description="Helical" evidence="9">
    <location>
        <begin position="472"/>
        <end position="488"/>
    </location>
</feature>
<gene>
    <name evidence="12" type="ORF">SNE40_002004</name>
</gene>
<evidence type="ECO:0000256" key="8">
    <source>
        <dbReference type="ARBA" id="ARBA00052530"/>
    </source>
</evidence>
<proteinExistence type="inferred from homology"/>
<evidence type="ECO:0000313" key="13">
    <source>
        <dbReference type="Proteomes" id="UP001347796"/>
    </source>
</evidence>